<keyword evidence="6" id="KW-1185">Reference proteome</keyword>
<dbReference type="InterPro" id="IPR019826">
    <property type="entry name" value="Carboxylesterase_B_AS"/>
</dbReference>
<evidence type="ECO:0000256" key="3">
    <source>
        <dbReference type="RuleBase" id="RU361235"/>
    </source>
</evidence>
<dbReference type="InterPro" id="IPR019819">
    <property type="entry name" value="Carboxylesterase_B_CS"/>
</dbReference>
<reference evidence="5 6" key="1">
    <citation type="submission" date="2019-12" db="EMBL/GenBank/DDBJ databases">
        <authorList>
            <person name="Floudas D."/>
            <person name="Bentzer J."/>
            <person name="Ahren D."/>
            <person name="Johansson T."/>
            <person name="Persson P."/>
            <person name="Tunlid A."/>
        </authorList>
    </citation>
    <scope>NUCLEOTIDE SEQUENCE [LARGE SCALE GENOMIC DNA]</scope>
    <source>
        <strain evidence="5 6">CBS 102.39</strain>
    </source>
</reference>
<dbReference type="InterPro" id="IPR050309">
    <property type="entry name" value="Type-B_Carboxylest/Lipase"/>
</dbReference>
<feature type="domain" description="Carboxylesterase type B" evidence="4">
    <location>
        <begin position="53"/>
        <end position="568"/>
    </location>
</feature>
<dbReference type="PROSITE" id="PS00941">
    <property type="entry name" value="CARBOXYLESTERASE_B_2"/>
    <property type="match status" value="1"/>
</dbReference>
<dbReference type="EC" id="3.1.1.-" evidence="3"/>
<comment type="caution">
    <text evidence="5">The sequence shown here is derived from an EMBL/GenBank/DDBJ whole genome shotgun (WGS) entry which is preliminary data.</text>
</comment>
<dbReference type="Proteomes" id="UP000521872">
    <property type="component" value="Unassembled WGS sequence"/>
</dbReference>
<comment type="similarity">
    <text evidence="1 3">Belongs to the type-B carboxylesterase/lipase family.</text>
</comment>
<dbReference type="PROSITE" id="PS00122">
    <property type="entry name" value="CARBOXYLESTERASE_B_1"/>
    <property type="match status" value="1"/>
</dbReference>
<dbReference type="AlphaFoldDB" id="A0A8H4QRN7"/>
<evidence type="ECO:0000256" key="1">
    <source>
        <dbReference type="ARBA" id="ARBA00005964"/>
    </source>
</evidence>
<sequence>MTDISIGRHALRASLLRRNGAKHPHPAMLLRFLQVLATLAVFARAAAPQIKLGRTTLTGRDLTGLKVDFFGGIPYAEPPLGNLRLRPPVLKTTLDVDTLDASNFGKGCLQPTTSATEFSEDCLTINVFRPSGISSNAKLPIELTHSAKLFWTYGGGFQTGESSLFNGSLIVAQSVARGTPLIYVNYNYRLGPLGFPQGREAAQRGELNLALRDQLAALEWVQANIGTFGGDKEKVTVFGESAGAVMTAVLFMNSPLEKLARAAILESGSPATASEFNSTRRQIDWENFVAAVPSCSSLARTDNTFDCLREKANSTEMLSGVNNAISQAPEEFAFDPTVDGPGGLLPVLPSNILEHGTFAKLPFIAGTNLDEGTIFIPQTTISEADLRAALIFNLTPPLVPEANLQFTVDRILELYPDDPVVGSPFNTGNDTFGMPGFKRAAAIFGDHAFQSQRRVWSQAAARFGVKTFGYYFTQPQPTNPPFFGVSHASELDFVYGVPPTTSDNAVQLSRMMVDYWVSFATSLDPNDGKGTQRPLWPQYTTENQVLLQLNGLNMTVIPDTYRKEQIDFINSDPLVWHHRRSLSFARRSKD</sequence>
<protein>
    <recommendedName>
        <fullName evidence="3">Carboxylic ester hydrolase</fullName>
        <ecNumber evidence="3">3.1.1.-</ecNumber>
    </recommendedName>
</protein>
<dbReference type="PANTHER" id="PTHR11559">
    <property type="entry name" value="CARBOXYLESTERASE"/>
    <property type="match status" value="1"/>
</dbReference>
<dbReference type="SUPFAM" id="SSF53474">
    <property type="entry name" value="alpha/beta-Hydrolases"/>
    <property type="match status" value="1"/>
</dbReference>
<dbReference type="Pfam" id="PF00135">
    <property type="entry name" value="COesterase"/>
    <property type="match status" value="1"/>
</dbReference>
<dbReference type="InterPro" id="IPR002018">
    <property type="entry name" value="CarbesteraseB"/>
</dbReference>
<dbReference type="Gene3D" id="3.40.50.1820">
    <property type="entry name" value="alpha/beta hydrolase"/>
    <property type="match status" value="1"/>
</dbReference>
<evidence type="ECO:0000256" key="2">
    <source>
        <dbReference type="ARBA" id="ARBA00022801"/>
    </source>
</evidence>
<evidence type="ECO:0000313" key="6">
    <source>
        <dbReference type="Proteomes" id="UP000521872"/>
    </source>
</evidence>
<dbReference type="EMBL" id="JAACJL010000034">
    <property type="protein sequence ID" value="KAF4615648.1"/>
    <property type="molecule type" value="Genomic_DNA"/>
</dbReference>
<keyword evidence="2 3" id="KW-0378">Hydrolase</keyword>
<name>A0A8H4QRN7_9AGAR</name>
<accession>A0A8H4QRN7</accession>
<evidence type="ECO:0000313" key="5">
    <source>
        <dbReference type="EMBL" id="KAF4615648.1"/>
    </source>
</evidence>
<dbReference type="InterPro" id="IPR029058">
    <property type="entry name" value="AB_hydrolase_fold"/>
</dbReference>
<dbReference type="GO" id="GO:0016787">
    <property type="term" value="F:hydrolase activity"/>
    <property type="evidence" value="ECO:0007669"/>
    <property type="project" value="UniProtKB-KW"/>
</dbReference>
<evidence type="ECO:0000259" key="4">
    <source>
        <dbReference type="Pfam" id="PF00135"/>
    </source>
</evidence>
<proteinExistence type="inferred from homology"/>
<organism evidence="5 6">
    <name type="scientific">Agrocybe pediades</name>
    <dbReference type="NCBI Taxonomy" id="84607"/>
    <lineage>
        <taxon>Eukaryota</taxon>
        <taxon>Fungi</taxon>
        <taxon>Dikarya</taxon>
        <taxon>Basidiomycota</taxon>
        <taxon>Agaricomycotina</taxon>
        <taxon>Agaricomycetes</taxon>
        <taxon>Agaricomycetidae</taxon>
        <taxon>Agaricales</taxon>
        <taxon>Agaricineae</taxon>
        <taxon>Strophariaceae</taxon>
        <taxon>Agrocybe</taxon>
    </lineage>
</organism>
<gene>
    <name evidence="5" type="ORF">D9613_012483</name>
</gene>